<organism evidence="2">
    <name type="scientific">Diplomystes camposensis</name>
    <dbReference type="NCBI Taxonomy" id="1344477"/>
    <lineage>
        <taxon>Eukaryota</taxon>
        <taxon>Metazoa</taxon>
        <taxon>Chordata</taxon>
        <taxon>Craniata</taxon>
        <taxon>Vertebrata</taxon>
        <taxon>Euteleostomi</taxon>
        <taxon>Actinopterygii</taxon>
        <taxon>Neopterygii</taxon>
        <taxon>Teleostei</taxon>
        <taxon>Ostariophysi</taxon>
        <taxon>Siluriformes</taxon>
        <taxon>Diplomystidae</taxon>
        <taxon>Diplomystes</taxon>
    </lineage>
</organism>
<gene>
    <name evidence="2" type="primary">rps7</name>
</gene>
<accession>W8SG45</accession>
<proteinExistence type="predicted"/>
<sequence>MFSSSAKIVKPNGEKPDEFESGISQVS</sequence>
<dbReference type="GO" id="GO:0005840">
    <property type="term" value="C:ribosome"/>
    <property type="evidence" value="ECO:0007669"/>
    <property type="project" value="UniProtKB-KW"/>
</dbReference>
<evidence type="ECO:0000256" key="1">
    <source>
        <dbReference type="SAM" id="MobiDB-lite"/>
    </source>
</evidence>
<keyword evidence="2" id="KW-0689">Ribosomal protein</keyword>
<protein>
    <submittedName>
        <fullName evidence="2">Ribosomal protein S7</fullName>
    </submittedName>
</protein>
<dbReference type="AlphaFoldDB" id="W8SG45"/>
<evidence type="ECO:0000313" key="2">
    <source>
        <dbReference type="EMBL" id="AHM12812.1"/>
    </source>
</evidence>
<dbReference type="EMBL" id="KJ174960">
    <property type="protein sequence ID" value="AHM12812.1"/>
    <property type="molecule type" value="Genomic_DNA"/>
</dbReference>
<name>W8SG45_9TELE</name>
<feature type="region of interest" description="Disordered" evidence="1">
    <location>
        <begin position="1"/>
        <end position="27"/>
    </location>
</feature>
<reference evidence="2" key="1">
    <citation type="journal article" date="2014" name="Mol. Phylogenet. Evol.">
        <title>Phylogeography of the ancient catfish family Diplomystidae: Biogeographic, systematic, and conservation implications.</title>
        <authorList>
            <person name="Munoz-Ramirez C.P."/>
            <person name="Unmack P.J."/>
            <person name="Habit E."/>
            <person name="Johnson J.B."/>
            <person name="Cussac V.E."/>
            <person name="Victoriano P."/>
        </authorList>
    </citation>
    <scope>NUCLEOTIDE SEQUENCE</scope>
    <source>
        <strain evidence="2">DCRu240</strain>
    </source>
</reference>
<keyword evidence="2" id="KW-0687">Ribonucleoprotein</keyword>